<feature type="domain" description="Myb/SANT-like DNA-binding" evidence="2">
    <location>
        <begin position="40"/>
        <end position="125"/>
    </location>
</feature>
<reference evidence="3" key="3">
    <citation type="submission" date="2020-11" db="EMBL/GenBank/DDBJ databases">
        <authorList>
            <person name="Whitehead M."/>
        </authorList>
    </citation>
    <scope>NUCLEOTIDE SEQUENCE</scope>
    <source>
        <strain evidence="3">EGII</strain>
    </source>
</reference>
<protein>
    <submittedName>
        <fullName evidence="3">(Mediterranean fruit fly) hypothetical protein</fullName>
    </submittedName>
</protein>
<dbReference type="InterPro" id="IPR044822">
    <property type="entry name" value="Myb_DNA-bind_4"/>
</dbReference>
<evidence type="ECO:0000313" key="4">
    <source>
        <dbReference type="EMBL" id="JAB94822.1"/>
    </source>
</evidence>
<feature type="region of interest" description="Disordered" evidence="1">
    <location>
        <begin position="1"/>
        <end position="30"/>
    </location>
</feature>
<dbReference type="EMBL" id="CAJHJT010000012">
    <property type="protein sequence ID" value="CAD6996732.1"/>
    <property type="molecule type" value="Genomic_DNA"/>
</dbReference>
<proteinExistence type="evidence at transcript level"/>
<dbReference type="InterPro" id="IPR026095">
    <property type="entry name" value="Myb/SANT-like_DNA-bd_dom_prot"/>
</dbReference>
<dbReference type="Pfam" id="PF13837">
    <property type="entry name" value="Myb_DNA-bind_4"/>
    <property type="match status" value="1"/>
</dbReference>
<dbReference type="OrthoDB" id="7919885at2759"/>
<evidence type="ECO:0000313" key="3">
    <source>
        <dbReference type="EMBL" id="CAD6996732.1"/>
    </source>
</evidence>
<keyword evidence="5" id="KW-1185">Reference proteome</keyword>
<evidence type="ECO:0000259" key="2">
    <source>
        <dbReference type="Pfam" id="PF13837"/>
    </source>
</evidence>
<dbReference type="EMBL" id="GAMC01011733">
    <property type="protein sequence ID" value="JAB94822.1"/>
    <property type="molecule type" value="mRNA"/>
</dbReference>
<reference evidence="4" key="1">
    <citation type="submission" date="2013-07" db="EMBL/GenBank/DDBJ databases">
        <authorList>
            <person name="Geib S."/>
        </authorList>
    </citation>
    <scope>NUCLEOTIDE SEQUENCE</scope>
</reference>
<evidence type="ECO:0000313" key="5">
    <source>
        <dbReference type="Proteomes" id="UP000606786"/>
    </source>
</evidence>
<dbReference type="KEGG" id="ccat:101455858"/>
<name>W8B864_CERCA</name>
<dbReference type="Gene3D" id="1.10.10.60">
    <property type="entry name" value="Homeodomain-like"/>
    <property type="match status" value="1"/>
</dbReference>
<dbReference type="Proteomes" id="UP000606786">
    <property type="component" value="Unassembled WGS sequence"/>
</dbReference>
<sequence length="277" mass="32242">MSNCDTESVDENQPPPSNNPSTSSATGEDVEVVPKHLRSRYWNSWEEMRLVELWRLYCAEVTTLKINVPIFRTIAEGMREYGFLVNAQEVRRKMNNFKNKYIAERRSLELDGNKKQSDWRLYPLVHCLLAPRQKNQLLTHQKLIINQLFSKIPADVLNKELPFSERLADKTKQQSTSFTSKPVELLTLPTQSRYQPRHQPYAKTFGNYSSTLLRHKFTKEKLTQLIIDNSILSDQRDTALKHLKAEERSFAALESFLLNWEKKHETTLQSLQCTGGE</sequence>
<dbReference type="PANTHER" id="PTHR22666">
    <property type="entry name" value="MYB_SANT-LIKE DNA-BINDING DOMAIN-CONTAINING PROTEIN 1"/>
    <property type="match status" value="1"/>
</dbReference>
<gene>
    <name evidence="3" type="ORF">CCAP1982_LOCUS5412</name>
</gene>
<dbReference type="GO" id="GO:0016604">
    <property type="term" value="C:nuclear body"/>
    <property type="evidence" value="ECO:0007669"/>
    <property type="project" value="TreeGrafter"/>
</dbReference>
<dbReference type="PANTHER" id="PTHR22666:SF3">
    <property type="entry name" value="MYB_SANT-LIKE DNA-BINDING DOMAIN-CONTAINING PROTEIN 1"/>
    <property type="match status" value="1"/>
</dbReference>
<reference evidence="4" key="2">
    <citation type="journal article" date="2014" name="BMC Genomics">
        <title>A genomic perspective to assessing quality of mass-reared SIT flies used in Mediterranean fruit fly (Ceratitis capitata) eradication in California.</title>
        <authorList>
            <person name="Calla B."/>
            <person name="Hall B."/>
            <person name="Hou S."/>
            <person name="Geib S.M."/>
        </authorList>
    </citation>
    <scope>NUCLEOTIDE SEQUENCE</scope>
</reference>
<evidence type="ECO:0000256" key="1">
    <source>
        <dbReference type="SAM" id="MobiDB-lite"/>
    </source>
</evidence>
<dbReference type="AlphaFoldDB" id="W8B864"/>
<organism evidence="4">
    <name type="scientific">Ceratitis capitata</name>
    <name type="common">Mediterranean fruit fly</name>
    <name type="synonym">Tephritis capitata</name>
    <dbReference type="NCBI Taxonomy" id="7213"/>
    <lineage>
        <taxon>Eukaryota</taxon>
        <taxon>Metazoa</taxon>
        <taxon>Ecdysozoa</taxon>
        <taxon>Arthropoda</taxon>
        <taxon>Hexapoda</taxon>
        <taxon>Insecta</taxon>
        <taxon>Pterygota</taxon>
        <taxon>Neoptera</taxon>
        <taxon>Endopterygota</taxon>
        <taxon>Diptera</taxon>
        <taxon>Brachycera</taxon>
        <taxon>Muscomorpha</taxon>
        <taxon>Tephritoidea</taxon>
        <taxon>Tephritidae</taxon>
        <taxon>Ceratitis</taxon>
        <taxon>Ceratitis</taxon>
    </lineage>
</organism>
<dbReference type="GO" id="GO:0045893">
    <property type="term" value="P:positive regulation of DNA-templated transcription"/>
    <property type="evidence" value="ECO:0007669"/>
    <property type="project" value="TreeGrafter"/>
</dbReference>
<accession>W8B864</accession>